<protein>
    <submittedName>
        <fullName evidence="1">Uncharacterized protein</fullName>
    </submittedName>
</protein>
<organism evidence="1">
    <name type="scientific">Petromyces alliaceus</name>
    <name type="common">Aspergillus alliaceus</name>
    <dbReference type="NCBI Taxonomy" id="209559"/>
    <lineage>
        <taxon>Eukaryota</taxon>
        <taxon>Fungi</taxon>
        <taxon>Dikarya</taxon>
        <taxon>Ascomycota</taxon>
        <taxon>Pezizomycotina</taxon>
        <taxon>Eurotiomycetes</taxon>
        <taxon>Eurotiomycetidae</taxon>
        <taxon>Eurotiales</taxon>
        <taxon>Aspergillaceae</taxon>
        <taxon>Aspergillus</taxon>
        <taxon>Aspergillus subgen. Circumdati</taxon>
    </lineage>
</organism>
<dbReference type="EMBL" id="ML735239">
    <property type="protein sequence ID" value="KAE8392173.1"/>
    <property type="molecule type" value="Genomic_DNA"/>
</dbReference>
<dbReference type="Proteomes" id="UP000326877">
    <property type="component" value="Unassembled WGS sequence"/>
</dbReference>
<name>A0A5N7CF41_PETAA</name>
<dbReference type="AlphaFoldDB" id="A0A5N7CF41"/>
<accession>A0A5N7CF41</accession>
<reference evidence="1" key="1">
    <citation type="submission" date="2019-04" db="EMBL/GenBank/DDBJ databases">
        <title>Friends and foes A comparative genomics studyof 23 Aspergillus species from section Flavi.</title>
        <authorList>
            <consortium name="DOE Joint Genome Institute"/>
            <person name="Kjaerbolling I."/>
            <person name="Vesth T."/>
            <person name="Frisvad J.C."/>
            <person name="Nybo J.L."/>
            <person name="Theobald S."/>
            <person name="Kildgaard S."/>
            <person name="Isbrandt T."/>
            <person name="Kuo A."/>
            <person name="Sato A."/>
            <person name="Lyhne E.K."/>
            <person name="Kogle M.E."/>
            <person name="Wiebenga A."/>
            <person name="Kun R.S."/>
            <person name="Lubbers R.J."/>
            <person name="Makela M.R."/>
            <person name="Barry K."/>
            <person name="Chovatia M."/>
            <person name="Clum A."/>
            <person name="Daum C."/>
            <person name="Haridas S."/>
            <person name="He G."/>
            <person name="LaButti K."/>
            <person name="Lipzen A."/>
            <person name="Mondo S."/>
            <person name="Riley R."/>
            <person name="Salamov A."/>
            <person name="Simmons B.A."/>
            <person name="Magnuson J.K."/>
            <person name="Henrissat B."/>
            <person name="Mortensen U.H."/>
            <person name="Larsen T.O."/>
            <person name="Devries R.P."/>
            <person name="Grigoriev I.V."/>
            <person name="Machida M."/>
            <person name="Baker S.E."/>
            <person name="Andersen M.R."/>
        </authorList>
    </citation>
    <scope>NUCLEOTIDE SEQUENCE [LARGE SCALE GENOMIC DNA]</scope>
    <source>
        <strain evidence="1">IBT 14317</strain>
    </source>
</reference>
<proteinExistence type="predicted"/>
<gene>
    <name evidence="1" type="ORF">BDV23DRAFT_58269</name>
</gene>
<evidence type="ECO:0000313" key="1">
    <source>
        <dbReference type="EMBL" id="KAE8392173.1"/>
    </source>
</evidence>
<sequence>MRESKKRCSIVLLGFSFSTGIRLQTKGELIFFCSDRIDCRARTGLLLRGVVSIERDPKLPGKPWLLKERGCDCGTKTEVRVTEYRGI</sequence>